<gene>
    <name evidence="1" type="ORF">OVA965_LOCUS43676</name>
    <name evidence="2" type="ORF">TMI583_LOCUS46032</name>
</gene>
<dbReference type="AlphaFoldDB" id="A0A8S2G5Q4"/>
<evidence type="ECO:0000313" key="1">
    <source>
        <dbReference type="EMBL" id="CAF1630137.1"/>
    </source>
</evidence>
<proteinExistence type="predicted"/>
<accession>A0A8S2G5Q4</accession>
<dbReference type="Proteomes" id="UP000682733">
    <property type="component" value="Unassembled WGS sequence"/>
</dbReference>
<dbReference type="Proteomes" id="UP000677228">
    <property type="component" value="Unassembled WGS sequence"/>
</dbReference>
<protein>
    <submittedName>
        <fullName evidence="1">Uncharacterized protein</fullName>
    </submittedName>
</protein>
<evidence type="ECO:0000313" key="3">
    <source>
        <dbReference type="Proteomes" id="UP000677228"/>
    </source>
</evidence>
<comment type="caution">
    <text evidence="1">The sequence shown here is derived from an EMBL/GenBank/DDBJ whole genome shotgun (WGS) entry which is preliminary data.</text>
</comment>
<reference evidence="1" key="1">
    <citation type="submission" date="2021-02" db="EMBL/GenBank/DDBJ databases">
        <authorList>
            <person name="Nowell W R."/>
        </authorList>
    </citation>
    <scope>NUCLEOTIDE SEQUENCE</scope>
</reference>
<feature type="non-terminal residue" evidence="1">
    <location>
        <position position="1"/>
    </location>
</feature>
<sequence length="55" mass="6343">KNMEAFYKETRNENIDITDVDASADLLVRQSFYGEIITRDHINCSFINAVAIFVM</sequence>
<dbReference type="EMBL" id="CAJOBA010084235">
    <property type="protein sequence ID" value="CAF4455902.1"/>
    <property type="molecule type" value="Genomic_DNA"/>
</dbReference>
<organism evidence="1 3">
    <name type="scientific">Didymodactylos carnosus</name>
    <dbReference type="NCBI Taxonomy" id="1234261"/>
    <lineage>
        <taxon>Eukaryota</taxon>
        <taxon>Metazoa</taxon>
        <taxon>Spiralia</taxon>
        <taxon>Gnathifera</taxon>
        <taxon>Rotifera</taxon>
        <taxon>Eurotatoria</taxon>
        <taxon>Bdelloidea</taxon>
        <taxon>Philodinida</taxon>
        <taxon>Philodinidae</taxon>
        <taxon>Didymodactylos</taxon>
    </lineage>
</organism>
<dbReference type="EMBL" id="CAJNOK010058652">
    <property type="protein sequence ID" value="CAF1630137.1"/>
    <property type="molecule type" value="Genomic_DNA"/>
</dbReference>
<name>A0A8S2G5Q4_9BILA</name>
<evidence type="ECO:0000313" key="2">
    <source>
        <dbReference type="EMBL" id="CAF4455902.1"/>
    </source>
</evidence>